<organism evidence="8 10">
    <name type="scientific">Mycena citricolor</name>
    <dbReference type="NCBI Taxonomy" id="2018698"/>
    <lineage>
        <taxon>Eukaryota</taxon>
        <taxon>Fungi</taxon>
        <taxon>Dikarya</taxon>
        <taxon>Basidiomycota</taxon>
        <taxon>Agaricomycotina</taxon>
        <taxon>Agaricomycetes</taxon>
        <taxon>Agaricomycetidae</taxon>
        <taxon>Agaricales</taxon>
        <taxon>Marasmiineae</taxon>
        <taxon>Mycenaceae</taxon>
        <taxon>Mycena</taxon>
    </lineage>
</organism>
<evidence type="ECO:0000259" key="7">
    <source>
        <dbReference type="PROSITE" id="PS50174"/>
    </source>
</evidence>
<evidence type="ECO:0000256" key="4">
    <source>
        <dbReference type="ARBA" id="ARBA00023187"/>
    </source>
</evidence>
<keyword evidence="3" id="KW-0694">RNA-binding</keyword>
<dbReference type="PANTHER" id="PTHR13288:SF8">
    <property type="entry name" value="SPLICING FACTOR 45"/>
    <property type="match status" value="1"/>
</dbReference>
<name>A0AAD2GXJ5_9AGAR</name>
<reference evidence="8" key="1">
    <citation type="submission" date="2023-11" db="EMBL/GenBank/DDBJ databases">
        <authorList>
            <person name="De Vega J J."/>
            <person name="De Vega J J."/>
        </authorList>
    </citation>
    <scope>NUCLEOTIDE SEQUENCE</scope>
</reference>
<dbReference type="SUPFAM" id="SSF54928">
    <property type="entry name" value="RNA-binding domain, RBD"/>
    <property type="match status" value="1"/>
</dbReference>
<dbReference type="PROSITE" id="PS50174">
    <property type="entry name" value="G_PATCH"/>
    <property type="match status" value="1"/>
</dbReference>
<keyword evidence="5" id="KW-0539">Nucleus</keyword>
<dbReference type="EMBL" id="CAVNYO010000419">
    <property type="protein sequence ID" value="CAK5277729.1"/>
    <property type="molecule type" value="Genomic_DNA"/>
</dbReference>
<evidence type="ECO:0000256" key="2">
    <source>
        <dbReference type="ARBA" id="ARBA00022664"/>
    </source>
</evidence>
<dbReference type="GO" id="GO:0071011">
    <property type="term" value="C:precatalytic spliceosome"/>
    <property type="evidence" value="ECO:0007669"/>
    <property type="project" value="TreeGrafter"/>
</dbReference>
<dbReference type="InterPro" id="IPR035979">
    <property type="entry name" value="RBD_domain_sf"/>
</dbReference>
<feature type="compositionally biased region" description="Pro residues" evidence="6">
    <location>
        <begin position="324"/>
        <end position="336"/>
    </location>
</feature>
<dbReference type="InterPro" id="IPR040052">
    <property type="entry name" value="RBM17"/>
</dbReference>
<feature type="domain" description="G-patch" evidence="7">
    <location>
        <begin position="402"/>
        <end position="457"/>
    </location>
</feature>
<dbReference type="InterPro" id="IPR003954">
    <property type="entry name" value="RRM_euk-type"/>
</dbReference>
<feature type="region of interest" description="Disordered" evidence="6">
    <location>
        <begin position="20"/>
        <end position="70"/>
    </location>
</feature>
<evidence type="ECO:0000256" key="3">
    <source>
        <dbReference type="ARBA" id="ARBA00022884"/>
    </source>
</evidence>
<dbReference type="CDD" id="cd12374">
    <property type="entry name" value="RRM_UHM_SPF45_PUF60"/>
    <property type="match status" value="1"/>
</dbReference>
<protein>
    <recommendedName>
        <fullName evidence="7">G-patch domain-containing protein</fullName>
    </recommendedName>
</protein>
<dbReference type="SMART" id="SM00361">
    <property type="entry name" value="RRM_1"/>
    <property type="match status" value="1"/>
</dbReference>
<keyword evidence="4" id="KW-0508">mRNA splicing</keyword>
<dbReference type="SMART" id="SM00443">
    <property type="entry name" value="G_patch"/>
    <property type="match status" value="1"/>
</dbReference>
<sequence>MTSRAGGLYGGLTFSSGVSVPASTLPAPAADPVPVVEPVEQPAAPVQQPQPAEDLGNAGPAGKSTAGWSSSLAFAPVRRNAVQKPKPTTARLPVGAAFTTVASSAVVSSSAVVFAPPALIEPAAKDDAPKAAEPGGWGKKVKPPSMVLDEDVNGYKSAYSKRKGGQGPGGKGKGKKNKNIPSISAWDPTEPYDLLRPNDYNEYKVWKQKDRIDRRERLAEERRREDRKRGRSDSPLYSEDEHSDEDKRPRKSGRYDSEDRGVHDPVLPVSVAPPPADLTGDDAYQRRVALSQKLPPTIEQEMPAPKVTETGDEAYLKRIAMSSQPPPAPVARPASPPALAYNPFAPPSAPPPPPGPPPSLTTALDARVKAAAAIAARLGALSGQNEADEAVAQAAPAKKPDPHGYAARLMAKWGHKEGQGLGADGSGIVNALTVEQVSQTKSNKAGPSGKGMGSKMGKIINNNEDLKAREDRERFGEPSKVVVLTNMVGINDIDEDLNEEIGDECSKNGVVDRVVVHVVSPPPSNPEEAVRIFVLFGGPTGAWKTVRELDGRFFGGRMTRARYFPENLFAKHALDVPLS</sequence>
<dbReference type="GO" id="GO:0045292">
    <property type="term" value="P:mRNA cis splicing, via spliceosome"/>
    <property type="evidence" value="ECO:0007669"/>
    <property type="project" value="InterPro"/>
</dbReference>
<evidence type="ECO:0000313" key="8">
    <source>
        <dbReference type="EMBL" id="CAK5264258.1"/>
    </source>
</evidence>
<dbReference type="AlphaFoldDB" id="A0AAD2GXJ5"/>
<dbReference type="InterPro" id="IPR000467">
    <property type="entry name" value="G_patch_dom"/>
</dbReference>
<dbReference type="EMBL" id="CAVNYO010000049">
    <property type="protein sequence ID" value="CAK5264258.1"/>
    <property type="molecule type" value="Genomic_DNA"/>
</dbReference>
<proteinExistence type="predicted"/>
<dbReference type="GO" id="GO:0003723">
    <property type="term" value="F:RNA binding"/>
    <property type="evidence" value="ECO:0007669"/>
    <property type="project" value="UniProtKB-KW"/>
</dbReference>
<feature type="region of interest" description="Disordered" evidence="6">
    <location>
        <begin position="120"/>
        <end position="284"/>
    </location>
</feature>
<feature type="compositionally biased region" description="Basic and acidic residues" evidence="6">
    <location>
        <begin position="244"/>
        <end position="263"/>
    </location>
</feature>
<dbReference type="Proteomes" id="UP001295794">
    <property type="component" value="Unassembled WGS sequence"/>
</dbReference>
<feature type="compositionally biased region" description="Low complexity" evidence="6">
    <location>
        <begin position="26"/>
        <end position="54"/>
    </location>
</feature>
<accession>A0AAD2GXJ5</accession>
<keyword evidence="10" id="KW-1185">Reference proteome</keyword>
<comment type="subcellular location">
    <subcellularLocation>
        <location evidence="1">Nucleus</location>
    </subcellularLocation>
</comment>
<keyword evidence="2" id="KW-0507">mRNA processing</keyword>
<evidence type="ECO:0000256" key="1">
    <source>
        <dbReference type="ARBA" id="ARBA00004123"/>
    </source>
</evidence>
<evidence type="ECO:0000313" key="9">
    <source>
        <dbReference type="EMBL" id="CAK5277729.1"/>
    </source>
</evidence>
<evidence type="ECO:0000256" key="5">
    <source>
        <dbReference type="ARBA" id="ARBA00023242"/>
    </source>
</evidence>
<feature type="compositionally biased region" description="Pro residues" evidence="6">
    <location>
        <begin position="344"/>
        <end position="359"/>
    </location>
</feature>
<dbReference type="InterPro" id="IPR012677">
    <property type="entry name" value="Nucleotide-bd_a/b_plait_sf"/>
</dbReference>
<feature type="region of interest" description="Disordered" evidence="6">
    <location>
        <begin position="322"/>
        <end position="362"/>
    </location>
</feature>
<feature type="compositionally biased region" description="Basic and acidic residues" evidence="6">
    <location>
        <begin position="199"/>
        <end position="232"/>
    </location>
</feature>
<dbReference type="PANTHER" id="PTHR13288">
    <property type="entry name" value="SPLICING FACTOR 45 SPF45"/>
    <property type="match status" value="1"/>
</dbReference>
<evidence type="ECO:0000256" key="6">
    <source>
        <dbReference type="SAM" id="MobiDB-lite"/>
    </source>
</evidence>
<gene>
    <name evidence="9" type="ORF">MYCIT1_LOCUS26802</name>
    <name evidence="8" type="ORF">MYCIT1_LOCUS4260</name>
</gene>
<dbReference type="Pfam" id="PF01585">
    <property type="entry name" value="G-patch"/>
    <property type="match status" value="1"/>
</dbReference>
<feature type="region of interest" description="Disordered" evidence="6">
    <location>
        <begin position="439"/>
        <end position="458"/>
    </location>
</feature>
<dbReference type="Gene3D" id="3.30.70.330">
    <property type="match status" value="1"/>
</dbReference>
<evidence type="ECO:0000313" key="10">
    <source>
        <dbReference type="Proteomes" id="UP001295794"/>
    </source>
</evidence>
<comment type="caution">
    <text evidence="8">The sequence shown here is derived from an EMBL/GenBank/DDBJ whole genome shotgun (WGS) entry which is preliminary data.</text>
</comment>
<dbReference type="FunFam" id="3.30.70.330:FF:000382">
    <property type="entry name" value="G-patch domain-containing protein"/>
    <property type="match status" value="1"/>
</dbReference>